<feature type="domain" description="Anaphase-promoting complex subunit 4 long" evidence="9">
    <location>
        <begin position="180"/>
        <end position="377"/>
    </location>
</feature>
<dbReference type="PANTHER" id="PTHR13260">
    <property type="entry name" value="ANAPHASE PROMOTING COMPLEX SUBUNIT 4 APC4"/>
    <property type="match status" value="1"/>
</dbReference>
<dbReference type="PANTHER" id="PTHR13260:SF0">
    <property type="entry name" value="ANAPHASE-PROMOTING COMPLEX SUBUNIT 4"/>
    <property type="match status" value="1"/>
</dbReference>
<dbReference type="GO" id="GO:0005680">
    <property type="term" value="C:anaphase-promoting complex"/>
    <property type="evidence" value="ECO:0007669"/>
    <property type="project" value="InterPro"/>
</dbReference>
<keyword evidence="4" id="KW-0833">Ubl conjugation pathway</keyword>
<feature type="repeat" description="WD" evidence="6">
    <location>
        <begin position="1"/>
        <end position="42"/>
    </location>
</feature>
<dbReference type="InterPro" id="IPR036322">
    <property type="entry name" value="WD40_repeat_dom_sf"/>
</dbReference>
<feature type="region of interest" description="Disordered" evidence="7">
    <location>
        <begin position="426"/>
        <end position="446"/>
    </location>
</feature>
<dbReference type="InterPro" id="IPR024790">
    <property type="entry name" value="APC4_long_dom"/>
</dbReference>
<sequence length="635" mass="69171">MGAAPAKVVSLTWRPDGKAIAVGVADGGVNIYDYRDGSLISSIPLAGSGSTHCLKWTDIHLATPNYSSILGTNNTQNSTLKALPMLSPIPPTSAQQQMMERAMFNKNFLGGAGAGGSKSGPTPEDGCSVLDEESGPIMNDGLDILKSDIQLNLSEITIIACGIHAKDDSGSEPSQQLLQVTLNSRLLDNHSQEIRMLGLHKRPMRNLLQYLSDGLAVLKADYKKISQMAEDCVESLQKSLTSNDVKTTPTYEFIQMLLTGRPSESMSQYLLQELNTHDLKRWDKSVKAAYKNLQLVAFECLLPACERLLIILSDLLGYSRWTEKYGPLQLDENLVYNCIIIVGDFMGVIEGLFQAIKVEMKQFSEFENWLEQVLEKLHPPARGPDDPVDEGQKDFPPVDIKGVSQYLKAGLTSNGLERFFQEADEISASSGGQDTAGTSDGKAGKGDTVGASMQGYNTIPSYPIVYSFSDDLRAASALKDTNLDAQPLPQKKPTNPFSGAAIATAMAGRGFGSLPPKKSPSVNLFTKSSASTIQSPKSQPDEVPGSSSLKPSAQPTLERHLGLMTKQCHAIFDGPQKALAESMRITHVVQVLRCDPRTSDDITMKSTEITETPMIPKFATRYCYNVRIPRIRERT</sequence>
<evidence type="ECO:0000256" key="3">
    <source>
        <dbReference type="ARBA" id="ARBA00022776"/>
    </source>
</evidence>
<dbReference type="Proteomes" id="UP000823405">
    <property type="component" value="Unassembled WGS sequence"/>
</dbReference>
<comment type="caution">
    <text evidence="10">The sequence shown here is derived from an EMBL/GenBank/DDBJ whole genome shotgun (WGS) entry which is preliminary data.</text>
</comment>
<evidence type="ECO:0000256" key="1">
    <source>
        <dbReference type="ARBA" id="ARBA00016067"/>
    </source>
</evidence>
<organism evidence="10 11">
    <name type="scientific">Linnemannia gamsii</name>
    <dbReference type="NCBI Taxonomy" id="64522"/>
    <lineage>
        <taxon>Eukaryota</taxon>
        <taxon>Fungi</taxon>
        <taxon>Fungi incertae sedis</taxon>
        <taxon>Mucoromycota</taxon>
        <taxon>Mortierellomycotina</taxon>
        <taxon>Mortierellomycetes</taxon>
        <taxon>Mortierellales</taxon>
        <taxon>Mortierellaceae</taxon>
        <taxon>Linnemannia</taxon>
    </lineage>
</organism>
<evidence type="ECO:0000313" key="11">
    <source>
        <dbReference type="Proteomes" id="UP000823405"/>
    </source>
</evidence>
<evidence type="ECO:0000256" key="2">
    <source>
        <dbReference type="ARBA" id="ARBA00022618"/>
    </source>
</evidence>
<dbReference type="GO" id="GO:0031145">
    <property type="term" value="P:anaphase-promoting complex-dependent catabolic process"/>
    <property type="evidence" value="ECO:0007669"/>
    <property type="project" value="InterPro"/>
</dbReference>
<dbReference type="GO" id="GO:0070979">
    <property type="term" value="P:protein K11-linked ubiquitination"/>
    <property type="evidence" value="ECO:0007669"/>
    <property type="project" value="TreeGrafter"/>
</dbReference>
<dbReference type="SUPFAM" id="SSF50978">
    <property type="entry name" value="WD40 repeat-like"/>
    <property type="match status" value="1"/>
</dbReference>
<feature type="compositionally biased region" description="Polar residues" evidence="7">
    <location>
        <begin position="427"/>
        <end position="438"/>
    </location>
</feature>
<feature type="compositionally biased region" description="Polar residues" evidence="7">
    <location>
        <begin position="520"/>
        <end position="538"/>
    </location>
</feature>
<dbReference type="GO" id="GO:0051301">
    <property type="term" value="P:cell division"/>
    <property type="evidence" value="ECO:0007669"/>
    <property type="project" value="UniProtKB-KW"/>
</dbReference>
<evidence type="ECO:0000313" key="10">
    <source>
        <dbReference type="EMBL" id="KAG0320211.1"/>
    </source>
</evidence>
<evidence type="ECO:0000256" key="4">
    <source>
        <dbReference type="ARBA" id="ARBA00022786"/>
    </source>
</evidence>
<dbReference type="PROSITE" id="PS50082">
    <property type="entry name" value="WD_REPEATS_2"/>
    <property type="match status" value="1"/>
</dbReference>
<dbReference type="InterPro" id="IPR001680">
    <property type="entry name" value="WD40_rpt"/>
</dbReference>
<dbReference type="InterPro" id="IPR024789">
    <property type="entry name" value="APC4"/>
</dbReference>
<evidence type="ECO:0000259" key="8">
    <source>
        <dbReference type="Pfam" id="PF12894"/>
    </source>
</evidence>
<dbReference type="EMBL" id="JAAAIN010000108">
    <property type="protein sequence ID" value="KAG0320211.1"/>
    <property type="molecule type" value="Genomic_DNA"/>
</dbReference>
<keyword evidence="6" id="KW-0853">WD repeat</keyword>
<evidence type="ECO:0000256" key="7">
    <source>
        <dbReference type="SAM" id="MobiDB-lite"/>
    </source>
</evidence>
<keyword evidence="11" id="KW-1185">Reference proteome</keyword>
<dbReference type="OrthoDB" id="2110451at2759"/>
<gene>
    <name evidence="10" type="primary">APC4</name>
    <name evidence="10" type="ORF">BGZ97_000442</name>
</gene>
<dbReference type="Gene3D" id="2.130.10.10">
    <property type="entry name" value="YVTN repeat-like/Quinoprotein amine dehydrogenase"/>
    <property type="match status" value="1"/>
</dbReference>
<keyword evidence="3" id="KW-0498">Mitosis</keyword>
<dbReference type="AlphaFoldDB" id="A0A9P6UUS5"/>
<reference evidence="10" key="1">
    <citation type="journal article" date="2020" name="Fungal Divers.">
        <title>Resolving the Mortierellaceae phylogeny through synthesis of multi-gene phylogenetics and phylogenomics.</title>
        <authorList>
            <person name="Vandepol N."/>
            <person name="Liber J."/>
            <person name="Desiro A."/>
            <person name="Na H."/>
            <person name="Kennedy M."/>
            <person name="Barry K."/>
            <person name="Grigoriev I.V."/>
            <person name="Miller A.N."/>
            <person name="O'Donnell K."/>
            <person name="Stajich J.E."/>
            <person name="Bonito G."/>
        </authorList>
    </citation>
    <scope>NUCLEOTIDE SEQUENCE</scope>
    <source>
        <strain evidence="10">NVP60</strain>
    </source>
</reference>
<dbReference type="InterPro" id="IPR024977">
    <property type="entry name" value="Apc4-like_WD40_dom"/>
</dbReference>
<protein>
    <recommendedName>
        <fullName evidence="1">Anaphase-promoting complex subunit 4</fullName>
    </recommendedName>
</protein>
<name>A0A9P6UUS5_9FUNG</name>
<dbReference type="Pfam" id="PF12896">
    <property type="entry name" value="ANAPC4"/>
    <property type="match status" value="1"/>
</dbReference>
<keyword evidence="5" id="KW-0131">Cell cycle</keyword>
<feature type="region of interest" description="Disordered" evidence="7">
    <location>
        <begin position="511"/>
        <end position="553"/>
    </location>
</feature>
<dbReference type="InterPro" id="IPR015943">
    <property type="entry name" value="WD40/YVTN_repeat-like_dom_sf"/>
</dbReference>
<evidence type="ECO:0000259" key="9">
    <source>
        <dbReference type="Pfam" id="PF12896"/>
    </source>
</evidence>
<proteinExistence type="predicted"/>
<evidence type="ECO:0000256" key="5">
    <source>
        <dbReference type="ARBA" id="ARBA00023306"/>
    </source>
</evidence>
<keyword evidence="2" id="KW-0132">Cell division</keyword>
<dbReference type="Pfam" id="PF12894">
    <property type="entry name" value="ANAPC4_WD40"/>
    <property type="match status" value="1"/>
</dbReference>
<feature type="domain" description="Anaphase-promoting complex subunit 4-like WD40" evidence="8">
    <location>
        <begin position="6"/>
        <end position="57"/>
    </location>
</feature>
<dbReference type="GO" id="GO:0034399">
    <property type="term" value="C:nuclear periphery"/>
    <property type="evidence" value="ECO:0007669"/>
    <property type="project" value="TreeGrafter"/>
</dbReference>
<evidence type="ECO:0000256" key="6">
    <source>
        <dbReference type="PROSITE-ProRule" id="PRU00221"/>
    </source>
</evidence>
<accession>A0A9P6UUS5</accession>